<comment type="caution">
    <text evidence="1">The sequence shown here is derived from an EMBL/GenBank/DDBJ whole genome shotgun (WGS) entry which is preliminary data.</text>
</comment>
<accession>A0A0V0ZD13</accession>
<dbReference type="Proteomes" id="UP000054783">
    <property type="component" value="Unassembled WGS sequence"/>
</dbReference>
<dbReference type="EMBL" id="JYDQ01000231">
    <property type="protein sequence ID" value="KRY10423.1"/>
    <property type="molecule type" value="Genomic_DNA"/>
</dbReference>
<keyword evidence="2" id="KW-1185">Reference proteome</keyword>
<evidence type="ECO:0000313" key="2">
    <source>
        <dbReference type="Proteomes" id="UP000054783"/>
    </source>
</evidence>
<dbReference type="AlphaFoldDB" id="A0A0V0ZD13"/>
<reference evidence="1 2" key="1">
    <citation type="submission" date="2015-01" db="EMBL/GenBank/DDBJ databases">
        <title>Evolution of Trichinella species and genotypes.</title>
        <authorList>
            <person name="Korhonen P.K."/>
            <person name="Edoardo P."/>
            <person name="Giuseppe L.R."/>
            <person name="Gasser R.B."/>
        </authorList>
    </citation>
    <scope>NUCLEOTIDE SEQUENCE [LARGE SCALE GENOMIC DNA]</scope>
    <source>
        <strain evidence="1">ISS2496</strain>
    </source>
</reference>
<evidence type="ECO:0000313" key="1">
    <source>
        <dbReference type="EMBL" id="KRY10423.1"/>
    </source>
</evidence>
<name>A0A0V0ZD13_9BILA</name>
<protein>
    <submittedName>
        <fullName evidence="1">Uncharacterized protein</fullName>
    </submittedName>
</protein>
<organism evidence="1 2">
    <name type="scientific">Trichinella patagoniensis</name>
    <dbReference type="NCBI Taxonomy" id="990121"/>
    <lineage>
        <taxon>Eukaryota</taxon>
        <taxon>Metazoa</taxon>
        <taxon>Ecdysozoa</taxon>
        <taxon>Nematoda</taxon>
        <taxon>Enoplea</taxon>
        <taxon>Dorylaimia</taxon>
        <taxon>Trichinellida</taxon>
        <taxon>Trichinellidae</taxon>
        <taxon>Trichinella</taxon>
    </lineage>
</organism>
<proteinExistence type="predicted"/>
<gene>
    <name evidence="1" type="ORF">T12_2396</name>
</gene>
<sequence>MGFYPEPMIMCQFIFQDSLVTAKAIFCPWLRSMKQNAFDCGWSRDKYFYRNCFEYLVKSL</sequence>